<name>A0A0C3QKI2_9AGAM</name>
<dbReference type="Proteomes" id="UP000054248">
    <property type="component" value="Unassembled WGS sequence"/>
</dbReference>
<reference evidence="2" key="2">
    <citation type="submission" date="2015-01" db="EMBL/GenBank/DDBJ databases">
        <title>Evolutionary Origins and Diversification of the Mycorrhizal Mutualists.</title>
        <authorList>
            <consortium name="DOE Joint Genome Institute"/>
            <consortium name="Mycorrhizal Genomics Consortium"/>
            <person name="Kohler A."/>
            <person name="Kuo A."/>
            <person name="Nagy L.G."/>
            <person name="Floudas D."/>
            <person name="Copeland A."/>
            <person name="Barry K.W."/>
            <person name="Cichocki N."/>
            <person name="Veneault-Fourrey C."/>
            <person name="LaButti K."/>
            <person name="Lindquist E.A."/>
            <person name="Lipzen A."/>
            <person name="Lundell T."/>
            <person name="Morin E."/>
            <person name="Murat C."/>
            <person name="Riley R."/>
            <person name="Ohm R."/>
            <person name="Sun H."/>
            <person name="Tunlid A."/>
            <person name="Henrissat B."/>
            <person name="Grigoriev I.V."/>
            <person name="Hibbett D.S."/>
            <person name="Martin F."/>
        </authorList>
    </citation>
    <scope>NUCLEOTIDE SEQUENCE [LARGE SCALE GENOMIC DNA]</scope>
    <source>
        <strain evidence="2">MUT 4182</strain>
    </source>
</reference>
<sequence length="423" mass="47571">MRIEYLTEISSSYPFALILVQTTFHPSYTTSPRSSSERCRRLQHSPQGRSTCPGVVRASKAQDFRKRTATKGRRTGPKHSFCWELQALLLFLALAFDFYECHKLNLGVFWSTRRSTPNQGQPLRRKWKPRRTILAHRRANLSFGDSCLPFALSICLGMPREDEKAYRVPHGFLAPPESSECSNQFVTATLESSQPNRLNLPVPGSIRHRDRCDTSAAQPLISLSGMSILFLAFWEAASHRLATCPNLVVYFYVLDDEARCNSAPSSIVKRHNSDNALWWMELDPPSAKLAGFQKRPFTVFVGQTHITMGSVFEKVQSLELCKMIYAHSVARRVGFEAVDPTLSSRSRILERDKHVARALFSDDCATDAAHSSIHSGISVCFTDGREVGLLLYSDFSAFLSLGGLSWAMHPVWGRVDHLRAQMG</sequence>
<evidence type="ECO:0000313" key="1">
    <source>
        <dbReference type="EMBL" id="KIO33035.1"/>
    </source>
</evidence>
<dbReference type="AlphaFoldDB" id="A0A0C3QKI2"/>
<proteinExistence type="predicted"/>
<dbReference type="HOGENOM" id="CLU_649225_0_0_1"/>
<evidence type="ECO:0000313" key="2">
    <source>
        <dbReference type="Proteomes" id="UP000054248"/>
    </source>
</evidence>
<organism evidence="1 2">
    <name type="scientific">Tulasnella calospora MUT 4182</name>
    <dbReference type="NCBI Taxonomy" id="1051891"/>
    <lineage>
        <taxon>Eukaryota</taxon>
        <taxon>Fungi</taxon>
        <taxon>Dikarya</taxon>
        <taxon>Basidiomycota</taxon>
        <taxon>Agaricomycotina</taxon>
        <taxon>Agaricomycetes</taxon>
        <taxon>Cantharellales</taxon>
        <taxon>Tulasnellaceae</taxon>
        <taxon>Tulasnella</taxon>
    </lineage>
</organism>
<accession>A0A0C3QKI2</accession>
<reference evidence="1 2" key="1">
    <citation type="submission" date="2014-04" db="EMBL/GenBank/DDBJ databases">
        <authorList>
            <consortium name="DOE Joint Genome Institute"/>
            <person name="Kuo A."/>
            <person name="Girlanda M."/>
            <person name="Perotto S."/>
            <person name="Kohler A."/>
            <person name="Nagy L.G."/>
            <person name="Floudas D."/>
            <person name="Copeland A."/>
            <person name="Barry K.W."/>
            <person name="Cichocki N."/>
            <person name="Veneault-Fourrey C."/>
            <person name="LaButti K."/>
            <person name="Lindquist E.A."/>
            <person name="Lipzen A."/>
            <person name="Lundell T."/>
            <person name="Morin E."/>
            <person name="Murat C."/>
            <person name="Sun H."/>
            <person name="Tunlid A."/>
            <person name="Henrissat B."/>
            <person name="Grigoriev I.V."/>
            <person name="Hibbett D.S."/>
            <person name="Martin F."/>
            <person name="Nordberg H.P."/>
            <person name="Cantor M.N."/>
            <person name="Hua S.X."/>
        </authorList>
    </citation>
    <scope>NUCLEOTIDE SEQUENCE [LARGE SCALE GENOMIC DNA]</scope>
    <source>
        <strain evidence="1 2">MUT 4182</strain>
    </source>
</reference>
<gene>
    <name evidence="1" type="ORF">M407DRAFT_210484</name>
</gene>
<protein>
    <submittedName>
        <fullName evidence="1">Uncharacterized protein</fullName>
    </submittedName>
</protein>
<keyword evidence="2" id="KW-1185">Reference proteome</keyword>
<dbReference type="EMBL" id="KN822951">
    <property type="protein sequence ID" value="KIO33035.1"/>
    <property type="molecule type" value="Genomic_DNA"/>
</dbReference>